<dbReference type="GO" id="GO:0051082">
    <property type="term" value="F:unfolded protein binding"/>
    <property type="evidence" value="ECO:0007669"/>
    <property type="project" value="InterPro"/>
</dbReference>
<evidence type="ECO:0000313" key="6">
    <source>
        <dbReference type="Proteomes" id="UP000001660"/>
    </source>
</evidence>
<dbReference type="Pfam" id="PF03938">
    <property type="entry name" value="OmpH"/>
    <property type="match status" value="1"/>
</dbReference>
<name>D8PHK1_9BACT</name>
<feature type="signal peptide" evidence="4">
    <location>
        <begin position="1"/>
        <end position="30"/>
    </location>
</feature>
<reference evidence="5 6" key="1">
    <citation type="journal article" date="2010" name="Proc. Natl. Acad. Sci. U.S.A.">
        <title>A Nitrospira metagenome illuminates the physiology and evolution of globally important nitrite-oxidizing bacteria.</title>
        <authorList>
            <person name="Lucker S."/>
            <person name="Wagner M."/>
            <person name="Maixner F."/>
            <person name="Pelletier E."/>
            <person name="Koch H."/>
            <person name="Vacherie B."/>
            <person name="Rattei T."/>
            <person name="Sinninghe Damste J."/>
            <person name="Spieck E."/>
            <person name="Le Paslier D."/>
            <person name="Daims H."/>
        </authorList>
    </citation>
    <scope>NUCLEOTIDE SEQUENCE [LARGE SCALE GENOMIC DNA]</scope>
</reference>
<dbReference type="GO" id="GO:0005829">
    <property type="term" value="C:cytosol"/>
    <property type="evidence" value="ECO:0007669"/>
    <property type="project" value="TreeGrafter"/>
</dbReference>
<evidence type="ECO:0000256" key="2">
    <source>
        <dbReference type="ARBA" id="ARBA00022729"/>
    </source>
</evidence>
<evidence type="ECO:0000256" key="4">
    <source>
        <dbReference type="SAM" id="SignalP"/>
    </source>
</evidence>
<dbReference type="InterPro" id="IPR024930">
    <property type="entry name" value="Skp_dom_sf"/>
</dbReference>
<dbReference type="PANTHER" id="PTHR35089">
    <property type="entry name" value="CHAPERONE PROTEIN SKP"/>
    <property type="match status" value="1"/>
</dbReference>
<dbReference type="SUPFAM" id="SSF111384">
    <property type="entry name" value="OmpH-like"/>
    <property type="match status" value="1"/>
</dbReference>
<dbReference type="HOGENOM" id="CLU_101388_3_0_0"/>
<dbReference type="AlphaFoldDB" id="D8PHK1"/>
<feature type="coiled-coil region" evidence="3">
    <location>
        <begin position="97"/>
        <end position="124"/>
    </location>
</feature>
<dbReference type="EMBL" id="FP929003">
    <property type="protein sequence ID" value="CBK42738.1"/>
    <property type="molecule type" value="Genomic_DNA"/>
</dbReference>
<dbReference type="eggNOG" id="COG2825">
    <property type="taxonomic scope" value="Bacteria"/>
</dbReference>
<dbReference type="Gene3D" id="3.30.910.20">
    <property type="entry name" value="Skp domain"/>
    <property type="match status" value="1"/>
</dbReference>
<evidence type="ECO:0000256" key="3">
    <source>
        <dbReference type="SAM" id="Coils"/>
    </source>
</evidence>
<proteinExistence type="inferred from homology"/>
<dbReference type="STRING" id="330214.NIDE3042"/>
<gene>
    <name evidence="5" type="ORF">NIDE3042</name>
</gene>
<keyword evidence="6" id="KW-1185">Reference proteome</keyword>
<evidence type="ECO:0000256" key="1">
    <source>
        <dbReference type="ARBA" id="ARBA00009091"/>
    </source>
</evidence>
<dbReference type="Proteomes" id="UP000001660">
    <property type="component" value="Chromosome"/>
</dbReference>
<dbReference type="PANTHER" id="PTHR35089:SF1">
    <property type="entry name" value="CHAPERONE PROTEIN SKP"/>
    <property type="match status" value="1"/>
</dbReference>
<accession>D8PHK1</accession>
<dbReference type="SMART" id="SM00935">
    <property type="entry name" value="OmpH"/>
    <property type="match status" value="1"/>
</dbReference>
<dbReference type="PROSITE" id="PS51257">
    <property type="entry name" value="PROKAR_LIPOPROTEIN"/>
    <property type="match status" value="1"/>
</dbReference>
<dbReference type="OrthoDB" id="9784172at2"/>
<organism evidence="5 6">
    <name type="scientific">Nitrospira defluvii</name>
    <dbReference type="NCBI Taxonomy" id="330214"/>
    <lineage>
        <taxon>Bacteria</taxon>
        <taxon>Pseudomonadati</taxon>
        <taxon>Nitrospirota</taxon>
        <taxon>Nitrospiria</taxon>
        <taxon>Nitrospirales</taxon>
        <taxon>Nitrospiraceae</taxon>
        <taxon>Nitrospira</taxon>
    </lineage>
</organism>
<comment type="similarity">
    <text evidence="1">Belongs to the Skp family.</text>
</comment>
<dbReference type="KEGG" id="nde:NIDE3042"/>
<evidence type="ECO:0000313" key="5">
    <source>
        <dbReference type="EMBL" id="CBK42738.1"/>
    </source>
</evidence>
<keyword evidence="2 4" id="KW-0732">Signal</keyword>
<dbReference type="GO" id="GO:0050821">
    <property type="term" value="P:protein stabilization"/>
    <property type="evidence" value="ECO:0007669"/>
    <property type="project" value="TreeGrafter"/>
</dbReference>
<dbReference type="InterPro" id="IPR005632">
    <property type="entry name" value="Chaperone_Skp"/>
</dbReference>
<keyword evidence="3" id="KW-0175">Coiled coil</keyword>
<sequence length="183" mass="20846">MMREPMNVRTWIVAGAVPVVLACLAQPAQAADRLKVAMMDQQQVVERSVAGKRALEDLKSYSTTRQKIIDSDDQELKELEKALQDSALTDEIRKEKQEQFRAKLEAYQRRIQDFNREVQEKQKGMVLDFAQRIHAAVSAVAQKEGYIAVIDRGSESTVKIVVYGHPSVDLTEQIVKEFDRQNK</sequence>
<protein>
    <submittedName>
        <fullName evidence="5">Putative Outer membrane chaperone Skp</fullName>
    </submittedName>
</protein>
<feature type="chain" id="PRO_5003120044" evidence="4">
    <location>
        <begin position="31"/>
        <end position="183"/>
    </location>
</feature>